<evidence type="ECO:0000256" key="7">
    <source>
        <dbReference type="ARBA" id="ARBA00022842"/>
    </source>
</evidence>
<keyword evidence="7 10" id="KW-0460">Magnesium</keyword>
<reference evidence="12 13" key="1">
    <citation type="journal article" date="2013" name="J. Microbiol.">
        <title>Lysinibacillus chungkukjangi sp. nov., isolated from Chungkukjang, Korean fermented soybean food.</title>
        <authorList>
            <person name="Kim S.J."/>
            <person name="Jang Y.H."/>
            <person name="Hamada M."/>
            <person name="Ahn J.H."/>
            <person name="Weon H.Y."/>
            <person name="Suzuki K."/>
            <person name="Whang K.S."/>
            <person name="Kwon S.W."/>
        </authorList>
    </citation>
    <scope>NUCLEOTIDE SEQUENCE [LARGE SCALE GENOMIC DNA]</scope>
    <source>
        <strain evidence="12 13">MCCC 1A12701</strain>
    </source>
</reference>
<dbReference type="SUPFAM" id="SSF100879">
    <property type="entry name" value="Lesion bypass DNA polymerase (Y-family), little finger domain"/>
    <property type="match status" value="1"/>
</dbReference>
<dbReference type="GO" id="GO:0006281">
    <property type="term" value="P:DNA repair"/>
    <property type="evidence" value="ECO:0007669"/>
    <property type="project" value="UniProtKB-UniRule"/>
</dbReference>
<feature type="active site" evidence="10">
    <location>
        <position position="100"/>
    </location>
</feature>
<keyword evidence="8 10" id="KW-0239">DNA-directed DNA polymerase</keyword>
<evidence type="ECO:0000256" key="8">
    <source>
        <dbReference type="ARBA" id="ARBA00022932"/>
    </source>
</evidence>
<comment type="subunit">
    <text evidence="10">Monomer.</text>
</comment>
<dbReference type="EC" id="2.7.7.7" evidence="10"/>
<protein>
    <recommendedName>
        <fullName evidence="10">DNA polymerase IV</fullName>
        <shortName evidence="10">Pol IV</shortName>
        <ecNumber evidence="10">2.7.7.7</ecNumber>
    </recommendedName>
</protein>
<gene>
    <name evidence="10" type="primary">dinB</name>
    <name evidence="12" type="ORF">EBB45_00795</name>
</gene>
<evidence type="ECO:0000256" key="1">
    <source>
        <dbReference type="ARBA" id="ARBA00010945"/>
    </source>
</evidence>
<keyword evidence="10" id="KW-0963">Cytoplasm</keyword>
<comment type="subcellular location">
    <subcellularLocation>
        <location evidence="10">Cytoplasm</location>
    </subcellularLocation>
</comment>
<dbReference type="GO" id="GO:0003684">
    <property type="term" value="F:damaged DNA binding"/>
    <property type="evidence" value="ECO:0007669"/>
    <property type="project" value="InterPro"/>
</dbReference>
<dbReference type="Gene3D" id="1.10.150.20">
    <property type="entry name" value="5' to 3' exonuclease, C-terminal subdomain"/>
    <property type="match status" value="1"/>
</dbReference>
<dbReference type="GO" id="GO:0009432">
    <property type="term" value="P:SOS response"/>
    <property type="evidence" value="ECO:0007669"/>
    <property type="project" value="TreeGrafter"/>
</dbReference>
<evidence type="ECO:0000256" key="4">
    <source>
        <dbReference type="ARBA" id="ARBA00022695"/>
    </source>
</evidence>
<comment type="catalytic activity">
    <reaction evidence="10">
        <text>DNA(n) + a 2'-deoxyribonucleoside 5'-triphosphate = DNA(n+1) + diphosphate</text>
        <dbReference type="Rhea" id="RHEA:22508"/>
        <dbReference type="Rhea" id="RHEA-COMP:17339"/>
        <dbReference type="Rhea" id="RHEA-COMP:17340"/>
        <dbReference type="ChEBI" id="CHEBI:33019"/>
        <dbReference type="ChEBI" id="CHEBI:61560"/>
        <dbReference type="ChEBI" id="CHEBI:173112"/>
        <dbReference type="EC" id="2.7.7.7"/>
    </reaction>
</comment>
<evidence type="ECO:0000313" key="13">
    <source>
        <dbReference type="Proteomes" id="UP000274033"/>
    </source>
</evidence>
<dbReference type="InterPro" id="IPR043128">
    <property type="entry name" value="Rev_trsase/Diguanyl_cyclase"/>
</dbReference>
<dbReference type="NCBIfam" id="NF002677">
    <property type="entry name" value="PRK02406.1"/>
    <property type="match status" value="1"/>
</dbReference>
<dbReference type="GO" id="GO:0000287">
    <property type="term" value="F:magnesium ion binding"/>
    <property type="evidence" value="ECO:0007669"/>
    <property type="project" value="UniProtKB-UniRule"/>
</dbReference>
<dbReference type="Gene3D" id="3.30.1490.100">
    <property type="entry name" value="DNA polymerase, Y-family, little finger domain"/>
    <property type="match status" value="1"/>
</dbReference>
<evidence type="ECO:0000259" key="11">
    <source>
        <dbReference type="PROSITE" id="PS50173"/>
    </source>
</evidence>
<feature type="domain" description="UmuC" evidence="11">
    <location>
        <begin position="1"/>
        <end position="180"/>
    </location>
</feature>
<keyword evidence="13" id="KW-1185">Reference proteome</keyword>
<keyword evidence="6 10" id="KW-0227">DNA damage</keyword>
<dbReference type="InterPro" id="IPR017961">
    <property type="entry name" value="DNA_pol_Y-fam_little_finger"/>
</dbReference>
<comment type="cofactor">
    <cofactor evidence="10">
        <name>Mg(2+)</name>
        <dbReference type="ChEBI" id="CHEBI:18420"/>
    </cofactor>
    <text evidence="10">Binds 2 magnesium ions per subunit.</text>
</comment>
<keyword evidence="10" id="KW-0235">DNA replication</keyword>
<dbReference type="Pfam" id="PF00817">
    <property type="entry name" value="IMS"/>
    <property type="match status" value="1"/>
</dbReference>
<dbReference type="OrthoDB" id="9808813at2"/>
<comment type="caution">
    <text evidence="12">The sequence shown here is derived from an EMBL/GenBank/DDBJ whole genome shotgun (WGS) entry which is preliminary data.</text>
</comment>
<dbReference type="GO" id="GO:0042276">
    <property type="term" value="P:error-prone translesion synthesis"/>
    <property type="evidence" value="ECO:0007669"/>
    <property type="project" value="TreeGrafter"/>
</dbReference>
<keyword evidence="10" id="KW-0238">DNA-binding</keyword>
<dbReference type="InterPro" id="IPR050116">
    <property type="entry name" value="DNA_polymerase-Y"/>
</dbReference>
<feature type="binding site" evidence="10">
    <location>
        <position position="99"/>
    </location>
    <ligand>
        <name>Mg(2+)</name>
        <dbReference type="ChEBI" id="CHEBI:18420"/>
    </ligand>
</feature>
<dbReference type="InterPro" id="IPR024728">
    <property type="entry name" value="PolY_HhH_motif"/>
</dbReference>
<dbReference type="EMBL" id="RRCT01000001">
    <property type="protein sequence ID" value="RQW76123.1"/>
    <property type="molecule type" value="Genomic_DNA"/>
</dbReference>
<dbReference type="CDD" id="cd03586">
    <property type="entry name" value="PolY_Pol_IV_kappa"/>
    <property type="match status" value="1"/>
</dbReference>
<keyword evidence="9 10" id="KW-0234">DNA repair</keyword>
<dbReference type="AlphaFoldDB" id="A0A3N9UJC7"/>
<accession>A0A3N9UJC7</accession>
<evidence type="ECO:0000256" key="6">
    <source>
        <dbReference type="ARBA" id="ARBA00022763"/>
    </source>
</evidence>
<dbReference type="InterPro" id="IPR043502">
    <property type="entry name" value="DNA/RNA_pol_sf"/>
</dbReference>
<dbReference type="GO" id="GO:0003887">
    <property type="term" value="F:DNA-directed DNA polymerase activity"/>
    <property type="evidence" value="ECO:0007669"/>
    <property type="project" value="UniProtKB-UniRule"/>
</dbReference>
<dbReference type="Pfam" id="PF11799">
    <property type="entry name" value="IMS_C"/>
    <property type="match status" value="1"/>
</dbReference>
<keyword evidence="2 10" id="KW-0515">Mutator protein</keyword>
<dbReference type="PROSITE" id="PS50173">
    <property type="entry name" value="UMUC"/>
    <property type="match status" value="1"/>
</dbReference>
<dbReference type="InterPro" id="IPR036775">
    <property type="entry name" value="DNA_pol_Y-fam_lit_finger_sf"/>
</dbReference>
<name>A0A3N9UJC7_9BACI</name>
<feature type="site" description="Substrate discrimination" evidence="10">
    <location>
        <position position="8"/>
    </location>
</feature>
<dbReference type="FunFam" id="3.40.1170.60:FF:000003">
    <property type="entry name" value="DNA polymerase eta"/>
    <property type="match status" value="1"/>
</dbReference>
<dbReference type="Gene3D" id="3.30.70.270">
    <property type="match status" value="1"/>
</dbReference>
<dbReference type="HAMAP" id="MF_01113">
    <property type="entry name" value="DNApol_IV"/>
    <property type="match status" value="1"/>
</dbReference>
<keyword evidence="5 10" id="KW-0479">Metal-binding</keyword>
<sequence length="404" mass="45525">MHDMNSFYASVEQSYNPELKGKAIAIAGNPKERRGIIVTSSYEARAKGIYTTMNVGEARRKCPDLIILPPDFPKYRTTSKAMFAILRSYTELVEPVSIDEGYVDITQLSNERHPVEIAQEIQQRIKNELDLPCSIGIAPNKFLAKTASDMKKPMGITILRKRDIPIKIWPLPVIEMHGVGESTAKKLASLNINLIGDLAKADEHVLRNSLGKNGVRLRARANGEDSREVNPDAIYDTKSVGNSTTLPYDATDLEEIEMTFGKLAIKVAERLEAKKLSGSTISIQIRDADWQNHSRSKTFQNPIYHKEVIYDEALKLFHKSWNGNPIRLLGITVSNVIDRKQTVEQLSIFNFEEHAKQEPIYELIDEIERKFGKGAIKKGIDLGTKPTYASKTSFSKDFFDDLKE</sequence>
<dbReference type="RefSeq" id="WP_124761647.1">
    <property type="nucleotide sequence ID" value="NZ_JAFBDY010000001.1"/>
</dbReference>
<evidence type="ECO:0000256" key="5">
    <source>
        <dbReference type="ARBA" id="ARBA00022723"/>
    </source>
</evidence>
<keyword evidence="4 10" id="KW-0548">Nucleotidyltransferase</keyword>
<evidence type="ECO:0000256" key="2">
    <source>
        <dbReference type="ARBA" id="ARBA00022457"/>
    </source>
</evidence>
<evidence type="ECO:0000256" key="3">
    <source>
        <dbReference type="ARBA" id="ARBA00022679"/>
    </source>
</evidence>
<comment type="function">
    <text evidence="10">Poorly processive, error-prone DNA polymerase involved in untargeted mutagenesis. Copies undamaged DNA at stalled replication forks, which arise in vivo from mismatched or misaligned primer ends. These misaligned primers can be extended by PolIV. Exhibits no 3'-5' exonuclease (proofreading) activity. May be involved in translesional synthesis, in conjunction with the beta clamp from PolIII.</text>
</comment>
<dbReference type="InterPro" id="IPR022880">
    <property type="entry name" value="DNApol_IV"/>
</dbReference>
<dbReference type="GO" id="GO:0006261">
    <property type="term" value="P:DNA-templated DNA replication"/>
    <property type="evidence" value="ECO:0007669"/>
    <property type="project" value="UniProtKB-UniRule"/>
</dbReference>
<comment type="similarity">
    <text evidence="1 10">Belongs to the DNA polymerase type-Y family.</text>
</comment>
<feature type="binding site" evidence="10">
    <location>
        <position position="3"/>
    </location>
    <ligand>
        <name>Mg(2+)</name>
        <dbReference type="ChEBI" id="CHEBI:18420"/>
    </ligand>
</feature>
<evidence type="ECO:0000256" key="10">
    <source>
        <dbReference type="HAMAP-Rule" id="MF_01113"/>
    </source>
</evidence>
<organism evidence="12 13">
    <name type="scientific">Lysinibacillus composti</name>
    <dbReference type="NCBI Taxonomy" id="720633"/>
    <lineage>
        <taxon>Bacteria</taxon>
        <taxon>Bacillati</taxon>
        <taxon>Bacillota</taxon>
        <taxon>Bacilli</taxon>
        <taxon>Bacillales</taxon>
        <taxon>Bacillaceae</taxon>
        <taxon>Lysinibacillus</taxon>
    </lineage>
</organism>
<proteinExistence type="inferred from homology"/>
<evidence type="ECO:0000313" key="12">
    <source>
        <dbReference type="EMBL" id="RQW76123.1"/>
    </source>
</evidence>
<dbReference type="GO" id="GO:0005829">
    <property type="term" value="C:cytosol"/>
    <property type="evidence" value="ECO:0007669"/>
    <property type="project" value="TreeGrafter"/>
</dbReference>
<dbReference type="PANTHER" id="PTHR11076">
    <property type="entry name" value="DNA REPAIR POLYMERASE UMUC / TRANSFERASE FAMILY MEMBER"/>
    <property type="match status" value="1"/>
</dbReference>
<dbReference type="Proteomes" id="UP000274033">
    <property type="component" value="Unassembled WGS sequence"/>
</dbReference>
<dbReference type="InterPro" id="IPR001126">
    <property type="entry name" value="UmuC"/>
</dbReference>
<evidence type="ECO:0000256" key="9">
    <source>
        <dbReference type="ARBA" id="ARBA00023204"/>
    </source>
</evidence>
<dbReference type="PANTHER" id="PTHR11076:SF33">
    <property type="entry name" value="DNA POLYMERASE KAPPA"/>
    <property type="match status" value="1"/>
</dbReference>
<dbReference type="Gene3D" id="3.40.1170.60">
    <property type="match status" value="1"/>
</dbReference>
<keyword evidence="3 10" id="KW-0808">Transferase</keyword>
<dbReference type="NCBIfam" id="NF002492">
    <property type="entry name" value="PRK01810.1"/>
    <property type="match status" value="1"/>
</dbReference>
<dbReference type="Pfam" id="PF11798">
    <property type="entry name" value="IMS_HHH"/>
    <property type="match status" value="1"/>
</dbReference>
<dbReference type="SUPFAM" id="SSF56672">
    <property type="entry name" value="DNA/RNA polymerases"/>
    <property type="match status" value="1"/>
</dbReference>